<dbReference type="InterPro" id="IPR016039">
    <property type="entry name" value="Thiolase-like"/>
</dbReference>
<dbReference type="SUPFAM" id="SSF48613">
    <property type="entry name" value="Heme oxygenase-like"/>
    <property type="match status" value="1"/>
</dbReference>
<dbReference type="GO" id="GO:0044550">
    <property type="term" value="P:secondary metabolite biosynthetic process"/>
    <property type="evidence" value="ECO:0007669"/>
    <property type="project" value="TreeGrafter"/>
</dbReference>
<organism evidence="4 5">
    <name type="scientific">Micromonospora rosaria</name>
    <dbReference type="NCBI Taxonomy" id="47874"/>
    <lineage>
        <taxon>Bacteria</taxon>
        <taxon>Bacillati</taxon>
        <taxon>Actinomycetota</taxon>
        <taxon>Actinomycetes</taxon>
        <taxon>Micromonosporales</taxon>
        <taxon>Micromonosporaceae</taxon>
        <taxon>Micromonospora</taxon>
    </lineage>
</organism>
<dbReference type="Gene3D" id="3.40.47.10">
    <property type="match status" value="2"/>
</dbReference>
<evidence type="ECO:0000313" key="4">
    <source>
        <dbReference type="EMBL" id="KXK60209.1"/>
    </source>
</evidence>
<evidence type="ECO:0000256" key="1">
    <source>
        <dbReference type="ARBA" id="ARBA00022679"/>
    </source>
</evidence>
<dbReference type="RefSeq" id="WP_067368789.1">
    <property type="nucleotide sequence ID" value="NZ_JBIUBN010000001.1"/>
</dbReference>
<evidence type="ECO:0000259" key="3">
    <source>
        <dbReference type="Pfam" id="PF08541"/>
    </source>
</evidence>
<reference evidence="4 5" key="1">
    <citation type="submission" date="2016-01" db="EMBL/GenBank/DDBJ databases">
        <title>Whole genome sequence and analysis of Micromonospora rosaria DSM 803, which can produce antibacterial substance rosamicin.</title>
        <authorList>
            <person name="Yang H."/>
            <person name="He X."/>
            <person name="Zhu D."/>
        </authorList>
    </citation>
    <scope>NUCLEOTIDE SEQUENCE [LARGE SCALE GENOMIC DNA]</scope>
    <source>
        <strain evidence="4 5">DSM 803</strain>
    </source>
</reference>
<dbReference type="SUPFAM" id="SSF53901">
    <property type="entry name" value="Thiolase-like"/>
    <property type="match status" value="2"/>
</dbReference>
<comment type="caution">
    <text evidence="4">The sequence shown here is derived from an EMBL/GenBank/DDBJ whole genome shotgun (WGS) entry which is preliminary data.</text>
</comment>
<keyword evidence="5" id="KW-1185">Reference proteome</keyword>
<dbReference type="Pfam" id="PF08541">
    <property type="entry name" value="ACP_syn_III_C"/>
    <property type="match status" value="1"/>
</dbReference>
<evidence type="ECO:0000256" key="2">
    <source>
        <dbReference type="ARBA" id="ARBA00023315"/>
    </source>
</evidence>
<evidence type="ECO:0000313" key="5">
    <source>
        <dbReference type="Proteomes" id="UP000070620"/>
    </source>
</evidence>
<dbReference type="Gene3D" id="1.20.910.10">
    <property type="entry name" value="Heme oxygenase-like"/>
    <property type="match status" value="1"/>
</dbReference>
<dbReference type="OrthoDB" id="2514738at2"/>
<dbReference type="CDD" id="cd00827">
    <property type="entry name" value="init_cond_enzymes"/>
    <property type="match status" value="1"/>
</dbReference>
<keyword evidence="2" id="KW-0012">Acyltransferase</keyword>
<sequence length="645" mass="69245">MTRAVHITGCASFLPGEPIGNDDLVRFLGDDGSRAAAAVRRRVLAANGIRSRHYALDPAGRTTMLNEELAAEAVLRALKESGRDVGQLGLLATGTTQGDVLVPGFASMVHGRLGGGPMETLSAAGVCAASMAAFRAAVAGVRLGDHDLAAVVGSELVSRGLKHSRYADTTASERAGFDAEFLRWTLSDGAGAVVLEPGPRPDRSSLRVDWTHLVSHAHEHATCMRAGLTDPTGPGGEGPGAGDTWLDRDTAAEAERAGLLRLRQNVRALPDLFVAGVAEYVRLVRAGRFDPRDIDHVLCHYSSEHFRADIFRLLHEADLMIDEERWYTNLHTRGNTGAASIFVMLAEAWRSGRFAPGDRILLVVPESGRFSFAFAHLTCVGPTGPETATGTGRAGGIGPVGAAGRPAAGQADAAGSPLGVPEPGDDDVVRWTVLELAGVWADLESRLRRVPVLRRLEAGAATMDDYRRLLLTLRPQVVEGGRWIARAASNFSEELFELRSAALHHGLEEHRDYRLLDADFAAIGGDPAEIRAATKNPGSEALSAYMFHQASQPDPVDLLGAMFVIEGLGTAKATRWAGLLRDQLGLAEDQVRFLLYHGDNDDDHFAALRNVLRSGLVDRPRAERIVRTARVVARLYALQLEEIDG</sequence>
<dbReference type="EMBL" id="LRQV01000080">
    <property type="protein sequence ID" value="KXK60209.1"/>
    <property type="molecule type" value="Genomic_DNA"/>
</dbReference>
<dbReference type="InterPro" id="IPR013747">
    <property type="entry name" value="ACP_syn_III_C"/>
</dbReference>
<dbReference type="Pfam" id="PF14518">
    <property type="entry name" value="Haem_oxygenas_2"/>
    <property type="match status" value="1"/>
</dbReference>
<keyword evidence="1" id="KW-0808">Transferase</keyword>
<dbReference type="GO" id="GO:0016746">
    <property type="term" value="F:acyltransferase activity"/>
    <property type="evidence" value="ECO:0007669"/>
    <property type="project" value="UniProtKB-KW"/>
</dbReference>
<dbReference type="PANTHER" id="PTHR34069:SF3">
    <property type="entry name" value="ACYL-COA:ACYL-COA ALKYLTRANSFERASE"/>
    <property type="match status" value="1"/>
</dbReference>
<proteinExistence type="predicted"/>
<dbReference type="InterPro" id="IPR016084">
    <property type="entry name" value="Haem_Oase-like_multi-hlx"/>
</dbReference>
<feature type="domain" description="Beta-ketoacyl-[acyl-carrier-protein] synthase III C-terminal" evidence="3">
    <location>
        <begin position="289"/>
        <end position="363"/>
    </location>
</feature>
<dbReference type="Proteomes" id="UP000070620">
    <property type="component" value="Unassembled WGS sequence"/>
</dbReference>
<accession>A0A136PP25</accession>
<protein>
    <recommendedName>
        <fullName evidence="3">Beta-ketoacyl-[acyl-carrier-protein] synthase III C-terminal domain-containing protein</fullName>
    </recommendedName>
</protein>
<name>A0A136PP25_9ACTN</name>
<dbReference type="PANTHER" id="PTHR34069">
    <property type="entry name" value="3-OXOACYL-[ACYL-CARRIER-PROTEIN] SYNTHASE 3"/>
    <property type="match status" value="1"/>
</dbReference>
<gene>
    <name evidence="4" type="ORF">AWW66_20150</name>
</gene>
<dbReference type="AlphaFoldDB" id="A0A136PP25"/>